<dbReference type="InterPro" id="IPR052587">
    <property type="entry name" value="TELO2-interacting_protein_1"/>
</dbReference>
<dbReference type="AlphaFoldDB" id="A0A452YQJ1"/>
<accession>A0A452YQJ1</accession>
<proteinExistence type="predicted"/>
<sequence>GIIRLVGLSTVSGQGTSASLSVFVDILLNQFRRLSTELRAEDTHRYGVQRWCMKSDSGQKLRQASSAVCMLNELIYGLSDQSLCVCLQLFNKSSAQVIRVPGQNDHLTSSGQRTGVREVWKISERMYTKDDIIHCIGSILHEYMSPEMWDLPTEQNSELCLAELNVPMHFFRDTTALQQVMLDGIGVFGIILGQDFAHSGFMHSSLYLLLRKLISSSAQIRIASDAVLRTLAAAGGYSTVIDDLSSCKILLLSSSELPFMFFFLCRLANSLWRMQITLLTLFVDNCAI</sequence>
<reference evidence="1" key="4">
    <citation type="submission" date="2019-03" db="UniProtKB">
        <authorList>
            <consortium name="EnsemblPlants"/>
        </authorList>
    </citation>
    <scope>IDENTIFICATION</scope>
</reference>
<dbReference type="Gramene" id="AET1Gv20503900.30">
    <property type="protein sequence ID" value="AET1Gv20503900.30"/>
    <property type="gene ID" value="AET1Gv20503900"/>
</dbReference>
<keyword evidence="2" id="KW-1185">Reference proteome</keyword>
<evidence type="ECO:0000313" key="1">
    <source>
        <dbReference type="EnsemblPlants" id="AET1Gv20503900.30"/>
    </source>
</evidence>
<dbReference type="PANTHER" id="PTHR18460:SF3">
    <property type="entry name" value="TELO2-INTERACTING PROTEIN 1 HOMOLOG"/>
    <property type="match status" value="1"/>
</dbReference>
<reference evidence="2" key="1">
    <citation type="journal article" date="2014" name="Science">
        <title>Ancient hybridizations among the ancestral genomes of bread wheat.</title>
        <authorList>
            <consortium name="International Wheat Genome Sequencing Consortium,"/>
            <person name="Marcussen T."/>
            <person name="Sandve S.R."/>
            <person name="Heier L."/>
            <person name="Spannagl M."/>
            <person name="Pfeifer M."/>
            <person name="Jakobsen K.S."/>
            <person name="Wulff B.B."/>
            <person name="Steuernagel B."/>
            <person name="Mayer K.F."/>
            <person name="Olsen O.A."/>
        </authorList>
    </citation>
    <scope>NUCLEOTIDE SEQUENCE [LARGE SCALE GENOMIC DNA]</scope>
    <source>
        <strain evidence="2">cv. AL8/78</strain>
    </source>
</reference>
<protein>
    <submittedName>
        <fullName evidence="1">Uncharacterized protein</fullName>
    </submittedName>
</protein>
<organism evidence="1 2">
    <name type="scientific">Aegilops tauschii subsp. strangulata</name>
    <name type="common">Goatgrass</name>
    <dbReference type="NCBI Taxonomy" id="200361"/>
    <lineage>
        <taxon>Eukaryota</taxon>
        <taxon>Viridiplantae</taxon>
        <taxon>Streptophyta</taxon>
        <taxon>Embryophyta</taxon>
        <taxon>Tracheophyta</taxon>
        <taxon>Spermatophyta</taxon>
        <taxon>Magnoliopsida</taxon>
        <taxon>Liliopsida</taxon>
        <taxon>Poales</taxon>
        <taxon>Poaceae</taxon>
        <taxon>BOP clade</taxon>
        <taxon>Pooideae</taxon>
        <taxon>Triticodae</taxon>
        <taxon>Triticeae</taxon>
        <taxon>Triticinae</taxon>
        <taxon>Aegilops</taxon>
    </lineage>
</organism>
<dbReference type="PANTHER" id="PTHR18460">
    <property type="entry name" value="TEL2 INTERACTING PROTEIN 1 TTI1 FAMILY MEMBER"/>
    <property type="match status" value="1"/>
</dbReference>
<reference evidence="1" key="3">
    <citation type="journal article" date="2017" name="Nature">
        <title>Genome sequence of the progenitor of the wheat D genome Aegilops tauschii.</title>
        <authorList>
            <person name="Luo M.C."/>
            <person name="Gu Y.Q."/>
            <person name="Puiu D."/>
            <person name="Wang H."/>
            <person name="Twardziok S.O."/>
            <person name="Deal K.R."/>
            <person name="Huo N."/>
            <person name="Zhu T."/>
            <person name="Wang L."/>
            <person name="Wang Y."/>
            <person name="McGuire P.E."/>
            <person name="Liu S."/>
            <person name="Long H."/>
            <person name="Ramasamy R.K."/>
            <person name="Rodriguez J.C."/>
            <person name="Van S.L."/>
            <person name="Yuan L."/>
            <person name="Wang Z."/>
            <person name="Xia Z."/>
            <person name="Xiao L."/>
            <person name="Anderson O.D."/>
            <person name="Ouyang S."/>
            <person name="Liang Y."/>
            <person name="Zimin A.V."/>
            <person name="Pertea G."/>
            <person name="Qi P."/>
            <person name="Bennetzen J.L."/>
            <person name="Dai X."/>
            <person name="Dawson M.W."/>
            <person name="Muller H.G."/>
            <person name="Kugler K."/>
            <person name="Rivarola-Duarte L."/>
            <person name="Spannagl M."/>
            <person name="Mayer K.F.X."/>
            <person name="Lu F.H."/>
            <person name="Bevan M.W."/>
            <person name="Leroy P."/>
            <person name="Li P."/>
            <person name="You F.M."/>
            <person name="Sun Q."/>
            <person name="Liu Z."/>
            <person name="Lyons E."/>
            <person name="Wicker T."/>
            <person name="Salzberg S.L."/>
            <person name="Devos K.M."/>
            <person name="Dvorak J."/>
        </authorList>
    </citation>
    <scope>NUCLEOTIDE SEQUENCE [LARGE SCALE GENOMIC DNA]</scope>
    <source>
        <strain evidence="1">cv. AL8/78</strain>
    </source>
</reference>
<dbReference type="EnsemblPlants" id="AET1Gv20503900.30">
    <property type="protein sequence ID" value="AET1Gv20503900.30"/>
    <property type="gene ID" value="AET1Gv20503900"/>
</dbReference>
<reference evidence="1" key="5">
    <citation type="journal article" date="2021" name="G3 (Bethesda)">
        <title>Aegilops tauschii genome assembly Aet v5.0 features greater sequence contiguity and improved annotation.</title>
        <authorList>
            <person name="Wang L."/>
            <person name="Zhu T."/>
            <person name="Rodriguez J.C."/>
            <person name="Deal K.R."/>
            <person name="Dubcovsky J."/>
            <person name="McGuire P.E."/>
            <person name="Lux T."/>
            <person name="Spannagl M."/>
            <person name="Mayer K.F.X."/>
            <person name="Baldrich P."/>
            <person name="Meyers B.C."/>
            <person name="Huo N."/>
            <person name="Gu Y.Q."/>
            <person name="Zhou H."/>
            <person name="Devos K.M."/>
            <person name="Bennetzen J.L."/>
            <person name="Unver T."/>
            <person name="Budak H."/>
            <person name="Gulick P.J."/>
            <person name="Galiba G."/>
            <person name="Kalapos B."/>
            <person name="Nelson D.R."/>
            <person name="Li P."/>
            <person name="You F.M."/>
            <person name="Luo M.C."/>
            <person name="Dvorak J."/>
        </authorList>
    </citation>
    <scope>NUCLEOTIDE SEQUENCE [LARGE SCALE GENOMIC DNA]</scope>
    <source>
        <strain evidence="1">cv. AL8/78</strain>
    </source>
</reference>
<reference evidence="2" key="2">
    <citation type="journal article" date="2017" name="Nat. Plants">
        <title>The Aegilops tauschii genome reveals multiple impacts of transposons.</title>
        <authorList>
            <person name="Zhao G."/>
            <person name="Zou C."/>
            <person name="Li K."/>
            <person name="Wang K."/>
            <person name="Li T."/>
            <person name="Gao L."/>
            <person name="Zhang X."/>
            <person name="Wang H."/>
            <person name="Yang Z."/>
            <person name="Liu X."/>
            <person name="Jiang W."/>
            <person name="Mao L."/>
            <person name="Kong X."/>
            <person name="Jiao Y."/>
            <person name="Jia J."/>
        </authorList>
    </citation>
    <scope>NUCLEOTIDE SEQUENCE [LARGE SCALE GENOMIC DNA]</scope>
    <source>
        <strain evidence="2">cv. AL8/78</strain>
    </source>
</reference>
<evidence type="ECO:0000313" key="2">
    <source>
        <dbReference type="Proteomes" id="UP000015105"/>
    </source>
</evidence>
<dbReference type="Proteomes" id="UP000015105">
    <property type="component" value="Chromosome 1D"/>
</dbReference>
<name>A0A452YQJ1_AEGTS</name>
<dbReference type="GO" id="GO:0005737">
    <property type="term" value="C:cytoplasm"/>
    <property type="evidence" value="ECO:0007669"/>
    <property type="project" value="TreeGrafter"/>
</dbReference>